<gene>
    <name evidence="1" type="ORF">B9N65_09235</name>
</gene>
<proteinExistence type="predicted"/>
<dbReference type="RefSeq" id="WP_087583674.1">
    <property type="nucleotide sequence ID" value="NZ_NDYN01000009.1"/>
</dbReference>
<evidence type="ECO:0000313" key="2">
    <source>
        <dbReference type="Proteomes" id="UP000196317"/>
    </source>
</evidence>
<dbReference type="AlphaFoldDB" id="A0A1Y5MEA0"/>
<dbReference type="Proteomes" id="UP000196317">
    <property type="component" value="Unassembled WGS sequence"/>
</dbReference>
<comment type="caution">
    <text evidence="1">The sequence shown here is derived from an EMBL/GenBank/DDBJ whole genome shotgun (WGS) entry which is preliminary data.</text>
</comment>
<organism evidence="1 2">
    <name type="scientific">Campylobacter concisus</name>
    <dbReference type="NCBI Taxonomy" id="199"/>
    <lineage>
        <taxon>Bacteria</taxon>
        <taxon>Pseudomonadati</taxon>
        <taxon>Campylobacterota</taxon>
        <taxon>Epsilonproteobacteria</taxon>
        <taxon>Campylobacterales</taxon>
        <taxon>Campylobacteraceae</taxon>
        <taxon>Campylobacter</taxon>
    </lineage>
</organism>
<dbReference type="EMBL" id="NDYN01000009">
    <property type="protein sequence ID" value="OUT06918.1"/>
    <property type="molecule type" value="Genomic_DNA"/>
</dbReference>
<protein>
    <recommendedName>
        <fullName evidence="3">Periplasmic protein</fullName>
    </recommendedName>
</protein>
<sequence length="154" mass="17341">MKKILIIFSLIFIVAGAFWIGHKFMVSKEDPPEFADVNTSLDPLKCDLNKDACEVKFNGVKLKIDISPRPIFAMRPFSFKIINGKNLGLKDPNLVIDGINMNMGSIKARLDQRGDNLVAQVVLSACVVDLMRYRFKLLDGEKDTGFFVDLDLKM</sequence>
<evidence type="ECO:0000313" key="1">
    <source>
        <dbReference type="EMBL" id="OUT06918.1"/>
    </source>
</evidence>
<accession>A0A1Y5MEA0</accession>
<reference evidence="1 2" key="1">
    <citation type="submission" date="2017-04" db="EMBL/GenBank/DDBJ databases">
        <title>Complete genome of Campylobacter concisus ATCC 33237T and draft genomes for an additional eight well characterized C. concisus strains.</title>
        <authorList>
            <person name="Cornelius A.J."/>
            <person name="Miller W.G."/>
            <person name="Lastovica A.J."/>
            <person name="On S.L."/>
            <person name="French N.P."/>
            <person name="Vandenberg O."/>
            <person name="Biggs P.J."/>
        </authorList>
    </citation>
    <scope>NUCLEOTIDE SEQUENCE [LARGE SCALE GENOMIC DNA]</scope>
    <source>
        <strain evidence="1 2">CCUG 19995</strain>
    </source>
</reference>
<evidence type="ECO:0008006" key="3">
    <source>
        <dbReference type="Google" id="ProtNLM"/>
    </source>
</evidence>
<name>A0A1Y5MEA0_9BACT</name>